<organism evidence="3 4">
    <name type="scientific">Symbiodinium microadriaticum</name>
    <name type="common">Dinoflagellate</name>
    <name type="synonym">Zooxanthella microadriatica</name>
    <dbReference type="NCBI Taxonomy" id="2951"/>
    <lineage>
        <taxon>Eukaryota</taxon>
        <taxon>Sar</taxon>
        <taxon>Alveolata</taxon>
        <taxon>Dinophyceae</taxon>
        <taxon>Suessiales</taxon>
        <taxon>Symbiodiniaceae</taxon>
        <taxon>Symbiodinium</taxon>
    </lineage>
</organism>
<dbReference type="EMBL" id="LSRX01000350">
    <property type="protein sequence ID" value="OLP99769.1"/>
    <property type="molecule type" value="Genomic_DNA"/>
</dbReference>
<evidence type="ECO:0000256" key="1">
    <source>
        <dbReference type="SAM" id="MobiDB-lite"/>
    </source>
</evidence>
<evidence type="ECO:0000313" key="4">
    <source>
        <dbReference type="Proteomes" id="UP000186817"/>
    </source>
</evidence>
<name>A0A1Q9DXA0_SYMMI</name>
<keyword evidence="4" id="KW-1185">Reference proteome</keyword>
<accession>A0A1Q9DXA0</accession>
<feature type="transmembrane region" description="Helical" evidence="2">
    <location>
        <begin position="84"/>
        <end position="105"/>
    </location>
</feature>
<evidence type="ECO:0000313" key="3">
    <source>
        <dbReference type="EMBL" id="OLP99769.1"/>
    </source>
</evidence>
<gene>
    <name evidence="3" type="ORF">AK812_SmicGene17628</name>
</gene>
<proteinExistence type="predicted"/>
<sequence length="141" mass="16301">MMLMRSSSGSMKAEEDEGGSRPRDVAAAQKEGDAFSFLPWRQLPEGYVPPRRPYDPVYDSPAAKRIADEWWENIRKEKPPEDAIAFWLPWVLLAFVAVFVFPAMTESNYIKARRKTKRMKAREAARTLISRLKNFGKEEAY</sequence>
<comment type="caution">
    <text evidence="3">The sequence shown here is derived from an EMBL/GenBank/DDBJ whole genome shotgun (WGS) entry which is preliminary data.</text>
</comment>
<dbReference type="Proteomes" id="UP000186817">
    <property type="component" value="Unassembled WGS sequence"/>
</dbReference>
<keyword evidence="2" id="KW-0812">Transmembrane</keyword>
<feature type="region of interest" description="Disordered" evidence="1">
    <location>
        <begin position="1"/>
        <end position="27"/>
    </location>
</feature>
<dbReference type="AlphaFoldDB" id="A0A1Q9DXA0"/>
<reference evidence="3 4" key="1">
    <citation type="submission" date="2016-02" db="EMBL/GenBank/DDBJ databases">
        <title>Genome analysis of coral dinoflagellate symbionts highlights evolutionary adaptations to a symbiotic lifestyle.</title>
        <authorList>
            <person name="Aranda M."/>
            <person name="Li Y."/>
            <person name="Liew Y.J."/>
            <person name="Baumgarten S."/>
            <person name="Simakov O."/>
            <person name="Wilson M."/>
            <person name="Piel J."/>
            <person name="Ashoor H."/>
            <person name="Bougouffa S."/>
            <person name="Bajic V.B."/>
            <person name="Ryu T."/>
            <person name="Ravasi T."/>
            <person name="Bayer T."/>
            <person name="Micklem G."/>
            <person name="Kim H."/>
            <person name="Bhak J."/>
            <person name="Lajeunesse T.C."/>
            <person name="Voolstra C.R."/>
        </authorList>
    </citation>
    <scope>NUCLEOTIDE SEQUENCE [LARGE SCALE GENOMIC DNA]</scope>
    <source>
        <strain evidence="3 4">CCMP2467</strain>
    </source>
</reference>
<keyword evidence="2" id="KW-0472">Membrane</keyword>
<evidence type="ECO:0000256" key="2">
    <source>
        <dbReference type="SAM" id="Phobius"/>
    </source>
</evidence>
<keyword evidence="2" id="KW-1133">Transmembrane helix</keyword>
<protein>
    <submittedName>
        <fullName evidence="3">Uncharacterized protein</fullName>
    </submittedName>
</protein>
<feature type="compositionally biased region" description="Polar residues" evidence="1">
    <location>
        <begin position="1"/>
        <end position="10"/>
    </location>
</feature>